<dbReference type="Pfam" id="PF06152">
    <property type="entry name" value="Phage_min_cap2"/>
    <property type="match status" value="1"/>
</dbReference>
<dbReference type="PROSITE" id="PS51996">
    <property type="entry name" value="TR_MART"/>
    <property type="match status" value="1"/>
</dbReference>
<name>A0ABV1DU59_9FIRM</name>
<dbReference type="Pfam" id="PF03496">
    <property type="entry name" value="ADPrib_exo_Tox"/>
    <property type="match status" value="1"/>
</dbReference>
<dbReference type="SUPFAM" id="SSF56399">
    <property type="entry name" value="ADP-ribosylation"/>
    <property type="match status" value="1"/>
</dbReference>
<dbReference type="Proteomes" id="UP001457898">
    <property type="component" value="Unassembled WGS sequence"/>
</dbReference>
<organism evidence="2 3">
    <name type="scientific">Blautia caccae</name>
    <dbReference type="NCBI Taxonomy" id="3133175"/>
    <lineage>
        <taxon>Bacteria</taxon>
        <taxon>Bacillati</taxon>
        <taxon>Bacillota</taxon>
        <taxon>Clostridia</taxon>
        <taxon>Lachnospirales</taxon>
        <taxon>Lachnospiraceae</taxon>
        <taxon>Blautia</taxon>
    </lineage>
</organism>
<evidence type="ECO:0000313" key="3">
    <source>
        <dbReference type="Proteomes" id="UP001457898"/>
    </source>
</evidence>
<proteinExistence type="predicted"/>
<feature type="domain" description="ADP ribosyltransferase" evidence="1">
    <location>
        <begin position="386"/>
        <end position="535"/>
    </location>
</feature>
<dbReference type="RefSeq" id="WP_256157904.1">
    <property type="nucleotide sequence ID" value="NZ_JBBMFP010000030.1"/>
</dbReference>
<accession>A0ABV1DU59</accession>
<comment type="caution">
    <text evidence="2">The sequence shown here is derived from an EMBL/GenBank/DDBJ whole genome shotgun (WGS) entry which is preliminary data.</text>
</comment>
<evidence type="ECO:0000259" key="1">
    <source>
        <dbReference type="Pfam" id="PF03496"/>
    </source>
</evidence>
<gene>
    <name evidence="2" type="ORF">WMO65_23245</name>
</gene>
<dbReference type="Gene3D" id="3.90.176.10">
    <property type="entry name" value="Toxin ADP-ribosyltransferase, Chain A, domain 1"/>
    <property type="match status" value="1"/>
</dbReference>
<evidence type="ECO:0000313" key="2">
    <source>
        <dbReference type="EMBL" id="MEQ2433916.1"/>
    </source>
</evidence>
<sequence length="546" mass="61929">MANDYDIGAAFRAIEDELMSSMVRNMKHHRAWEDAEGMHWEQWQALQLKALEKYKLQNRRKYGKQFKDINSQVEVMLKAARAEGGMRQEISILNAIKKGFPAKKVSPGASAEFFRLNDRKLDALIKATTNDMQKAETAVLRMANDQYRKVIFNAQVYANTGAGTYEKAVDMATKDMLSAGLNCVEYANGARHTLSDYADMAIRTASKRAYLQGEGQKRQEWGLHLVIMNKRGNPCPKCLPFVGKVLIDDVWSGGSKADGDYPLMSSAISAGLYHPRCKDGHTTYFPGISTPPDDKFSKQELAEVEARSKQEAGKQYATRQHDKFGRLAKYSLDPENQKHYQQKVEQWKNVRFRTGSQDSRGYVDKKRPLADFQAVPQEKVVDVLRKESEEWIKQLTEKEKHAIRKYTYNSGDKKSNRFFERLNAMLRGDAIGDKRLKEYADTISNALKKNRLKQDIVAYRGVDIDPTAGAGVGDIVSPGQFFSTSVIDTRSFGAGYKIIVYSKKGSNAAYVEALSHFPKQRELLIDKDCYYRVLSRKGNIIELEVL</sequence>
<protein>
    <submittedName>
        <fullName evidence="2">Phage minor capsid protein</fullName>
    </submittedName>
</protein>
<dbReference type="InterPro" id="IPR003540">
    <property type="entry name" value="ADP-ribosyltransferase"/>
</dbReference>
<reference evidence="2 3" key="1">
    <citation type="submission" date="2024-03" db="EMBL/GenBank/DDBJ databases">
        <title>Human intestinal bacterial collection.</title>
        <authorList>
            <person name="Pauvert C."/>
            <person name="Hitch T.C.A."/>
            <person name="Clavel T."/>
        </authorList>
    </citation>
    <scope>NUCLEOTIDE SEQUENCE [LARGE SCALE GENOMIC DNA]</scope>
    <source>
        <strain evidence="2 3">CLA-SR-H028</strain>
    </source>
</reference>
<dbReference type="EMBL" id="JBBMFP010000030">
    <property type="protein sequence ID" value="MEQ2433916.1"/>
    <property type="molecule type" value="Genomic_DNA"/>
</dbReference>
<dbReference type="InterPro" id="IPR009319">
    <property type="entry name" value="Phage_A118_VSP1"/>
</dbReference>
<keyword evidence="3" id="KW-1185">Reference proteome</keyword>